<dbReference type="STRING" id="1121357.SAMN05661109_02169"/>
<protein>
    <submittedName>
        <fullName evidence="4">Phosphate transport system substrate-binding protein</fullName>
    </submittedName>
</protein>
<dbReference type="Proteomes" id="UP000198929">
    <property type="component" value="Unassembled WGS sequence"/>
</dbReference>
<dbReference type="InterPro" id="IPR024370">
    <property type="entry name" value="PBP_domain"/>
</dbReference>
<dbReference type="EMBL" id="FOGQ01000011">
    <property type="protein sequence ID" value="SES19141.1"/>
    <property type="molecule type" value="Genomic_DNA"/>
</dbReference>
<gene>
    <name evidence="4" type="ORF">SAMN05661109_02169</name>
</gene>
<evidence type="ECO:0000256" key="1">
    <source>
        <dbReference type="ARBA" id="ARBA00022729"/>
    </source>
</evidence>
<evidence type="ECO:0000256" key="2">
    <source>
        <dbReference type="SAM" id="SignalP"/>
    </source>
</evidence>
<dbReference type="RefSeq" id="WP_092260051.1">
    <property type="nucleotide sequence ID" value="NZ_CP047199.1"/>
</dbReference>
<feature type="chain" id="PRO_5038380092" evidence="2">
    <location>
        <begin position="29"/>
        <end position="291"/>
    </location>
</feature>
<accession>A0A1H9VC71</accession>
<dbReference type="PROSITE" id="PS51257">
    <property type="entry name" value="PROKAR_LIPOPROTEIN"/>
    <property type="match status" value="1"/>
</dbReference>
<keyword evidence="5" id="KW-1185">Reference proteome</keyword>
<evidence type="ECO:0000313" key="4">
    <source>
        <dbReference type="EMBL" id="SES19141.1"/>
    </source>
</evidence>
<sequence length="291" mass="31473">MNRTTHWNPPQSTQIVAALLTASAVMLAGCSSESDGEAIRVTGSATVEPITQLAATEHKAQLEMTSDGTYDGFEQFCNGKSDINNASSAITQDYIDMCAADSEITTWADMRDGLSDDTITLAGRPDGSGTFSYFTAQVNGEPNSIREDYRTTDNMRELSSWIAEDENALGFMGVGNYLNSPEEDRNKMKTIAVDGVEPSLANAQSGTYQPLVRPLFIYINAESLETNAALNEFATAYVDNAASILPRVFFYGLTPEAYDAVSQRLKLRTEGTVMGGDPFQTVDIDTLVGNS</sequence>
<dbReference type="SUPFAM" id="SSF53850">
    <property type="entry name" value="Periplasmic binding protein-like II"/>
    <property type="match status" value="1"/>
</dbReference>
<dbReference type="PANTHER" id="PTHR30570:SF1">
    <property type="entry name" value="PHOSPHATE-BINDING PROTEIN PSTS"/>
    <property type="match status" value="1"/>
</dbReference>
<feature type="domain" description="PBP" evidence="3">
    <location>
        <begin position="103"/>
        <end position="235"/>
    </location>
</feature>
<dbReference type="InterPro" id="IPR050811">
    <property type="entry name" value="Phosphate_ABC_transporter"/>
</dbReference>
<feature type="signal peptide" evidence="2">
    <location>
        <begin position="1"/>
        <end position="28"/>
    </location>
</feature>
<dbReference type="PANTHER" id="PTHR30570">
    <property type="entry name" value="PERIPLASMIC PHOSPHATE BINDING COMPONENT OF PHOSPHATE ABC TRANSPORTER"/>
    <property type="match status" value="1"/>
</dbReference>
<dbReference type="Gene3D" id="3.40.190.10">
    <property type="entry name" value="Periplasmic binding protein-like II"/>
    <property type="match status" value="3"/>
</dbReference>
<proteinExistence type="predicted"/>
<dbReference type="AlphaFoldDB" id="A0A1H9VC71"/>
<keyword evidence="1 2" id="KW-0732">Signal</keyword>
<evidence type="ECO:0000259" key="3">
    <source>
        <dbReference type="Pfam" id="PF12849"/>
    </source>
</evidence>
<dbReference type="Pfam" id="PF12849">
    <property type="entry name" value="PBP_like_2"/>
    <property type="match status" value="1"/>
</dbReference>
<evidence type="ECO:0000313" key="5">
    <source>
        <dbReference type="Proteomes" id="UP000198929"/>
    </source>
</evidence>
<name>A0A1H9VC71_9CORY</name>
<reference evidence="5" key="1">
    <citation type="submission" date="2016-10" db="EMBL/GenBank/DDBJ databases">
        <authorList>
            <person name="Varghese N."/>
            <person name="Submissions S."/>
        </authorList>
    </citation>
    <scope>NUCLEOTIDE SEQUENCE [LARGE SCALE GENOMIC DNA]</scope>
    <source>
        <strain evidence="5">DSM 20524</strain>
    </source>
</reference>
<organism evidence="4 5">
    <name type="scientific">Corynebacterium cystitidis DSM 20524</name>
    <dbReference type="NCBI Taxonomy" id="1121357"/>
    <lineage>
        <taxon>Bacteria</taxon>
        <taxon>Bacillati</taxon>
        <taxon>Actinomycetota</taxon>
        <taxon>Actinomycetes</taxon>
        <taxon>Mycobacteriales</taxon>
        <taxon>Corynebacteriaceae</taxon>
        <taxon>Corynebacterium</taxon>
    </lineage>
</organism>